<evidence type="ECO:0000256" key="5">
    <source>
        <dbReference type="ARBA" id="ARBA00023027"/>
    </source>
</evidence>
<keyword evidence="5" id="KW-0520">NAD</keyword>
<proteinExistence type="inferred from homology"/>
<sequence>MEIQAAVAHGNGQPLMIEAIDLDEPQADEILVRIVATGICGTDLGILSHAPLPWPAVLGHEGAGIVEHVGSAVTGITPGDHVVLTTTSCGRCATCQQGQPSFCMRFRAVNMSGGRRADGSCTHHQHGKPAFGGFLGQSSFAAYALATERNAIRIDKDLPLDVMAPFGCGIQTGAAAVLNTLKVQAGKSLVVFGAGAVGLSALMAAKIAGCGPLIVVDTKADRLALAMELGATRTINPQEEDAVALLQADGGVGYAVEATGIASVMENAVNALGVNGVAVLVGVAPGQKVAIDPTALQSRGLTVMGTIMAGRDGVPALFVRKLIEFWKEGKLPVEKLIRYYEFSEINEAIAAAKDGSAVKPILRLPLNGETA</sequence>
<dbReference type="GO" id="GO:0008270">
    <property type="term" value="F:zinc ion binding"/>
    <property type="evidence" value="ECO:0007669"/>
    <property type="project" value="InterPro"/>
</dbReference>
<evidence type="ECO:0000256" key="6">
    <source>
        <dbReference type="RuleBase" id="RU361277"/>
    </source>
</evidence>
<evidence type="ECO:0000256" key="2">
    <source>
        <dbReference type="ARBA" id="ARBA00022723"/>
    </source>
</evidence>
<gene>
    <name evidence="8" type="ORF">V473_08555</name>
</gene>
<dbReference type="InterPro" id="IPR020843">
    <property type="entry name" value="ER"/>
</dbReference>
<dbReference type="Gene3D" id="3.90.180.10">
    <property type="entry name" value="Medium-chain alcohol dehydrogenases, catalytic domain"/>
    <property type="match status" value="1"/>
</dbReference>
<keyword evidence="2 6" id="KW-0479">Metal-binding</keyword>
<dbReference type="EMBL" id="JACT01000001">
    <property type="protein sequence ID" value="KMS58190.1"/>
    <property type="molecule type" value="Genomic_DNA"/>
</dbReference>
<evidence type="ECO:0000259" key="7">
    <source>
        <dbReference type="SMART" id="SM00829"/>
    </source>
</evidence>
<dbReference type="AlphaFoldDB" id="A0A0J8AVF8"/>
<evidence type="ECO:0000256" key="1">
    <source>
        <dbReference type="ARBA" id="ARBA00001947"/>
    </source>
</evidence>
<dbReference type="RefSeq" id="WP_066602472.1">
    <property type="nucleotide sequence ID" value="NZ_KQ130434.1"/>
</dbReference>
<keyword evidence="9" id="KW-1185">Reference proteome</keyword>
<dbReference type="Pfam" id="PF00107">
    <property type="entry name" value="ADH_zinc_N"/>
    <property type="match status" value="1"/>
</dbReference>
<dbReference type="InterPro" id="IPR013154">
    <property type="entry name" value="ADH-like_N"/>
</dbReference>
<dbReference type="Proteomes" id="UP000052232">
    <property type="component" value="Unassembled WGS sequence"/>
</dbReference>
<organism evidence="8 9">
    <name type="scientific">Sphingobium cupriresistens LL01</name>
    <dbReference type="NCBI Taxonomy" id="1420583"/>
    <lineage>
        <taxon>Bacteria</taxon>
        <taxon>Pseudomonadati</taxon>
        <taxon>Pseudomonadota</taxon>
        <taxon>Alphaproteobacteria</taxon>
        <taxon>Sphingomonadales</taxon>
        <taxon>Sphingomonadaceae</taxon>
        <taxon>Sphingobium</taxon>
    </lineage>
</organism>
<dbReference type="InterPro" id="IPR036291">
    <property type="entry name" value="NAD(P)-bd_dom_sf"/>
</dbReference>
<dbReference type="PROSITE" id="PS00059">
    <property type="entry name" value="ADH_ZINC"/>
    <property type="match status" value="1"/>
</dbReference>
<feature type="domain" description="Enoyl reductase (ER)" evidence="7">
    <location>
        <begin position="10"/>
        <end position="362"/>
    </location>
</feature>
<dbReference type="SUPFAM" id="SSF51735">
    <property type="entry name" value="NAD(P)-binding Rossmann-fold domains"/>
    <property type="match status" value="1"/>
</dbReference>
<comment type="caution">
    <text evidence="8">The sequence shown here is derived from an EMBL/GenBank/DDBJ whole genome shotgun (WGS) entry which is preliminary data.</text>
</comment>
<dbReference type="SUPFAM" id="SSF50129">
    <property type="entry name" value="GroES-like"/>
    <property type="match status" value="1"/>
</dbReference>
<reference evidence="8 9" key="1">
    <citation type="journal article" date="2015" name="G3 (Bethesda)">
        <title>Insights into Ongoing Evolution of the Hexachlorocyclohexane Catabolic Pathway from Comparative Genomics of Ten Sphingomonadaceae Strains.</title>
        <authorList>
            <person name="Pearce S.L."/>
            <person name="Oakeshott J.G."/>
            <person name="Pandey G."/>
        </authorList>
    </citation>
    <scope>NUCLEOTIDE SEQUENCE [LARGE SCALE GENOMIC DNA]</scope>
    <source>
        <strain evidence="8 9">LL01</strain>
    </source>
</reference>
<name>A0A0J8AVF8_9SPHN</name>
<comment type="cofactor">
    <cofactor evidence="1 6">
        <name>Zn(2+)</name>
        <dbReference type="ChEBI" id="CHEBI:29105"/>
    </cofactor>
</comment>
<dbReference type="PANTHER" id="PTHR43880:SF12">
    <property type="entry name" value="ALCOHOL DEHYDROGENASE CLASS-3"/>
    <property type="match status" value="1"/>
</dbReference>
<evidence type="ECO:0000256" key="3">
    <source>
        <dbReference type="ARBA" id="ARBA00022833"/>
    </source>
</evidence>
<dbReference type="GO" id="GO:0005829">
    <property type="term" value="C:cytosol"/>
    <property type="evidence" value="ECO:0007669"/>
    <property type="project" value="TreeGrafter"/>
</dbReference>
<keyword evidence="4" id="KW-0560">Oxidoreductase</keyword>
<dbReference type="Gene3D" id="3.40.50.720">
    <property type="entry name" value="NAD(P)-binding Rossmann-like Domain"/>
    <property type="match status" value="1"/>
</dbReference>
<dbReference type="CDD" id="cd08278">
    <property type="entry name" value="benzyl_alcohol_DH"/>
    <property type="match status" value="1"/>
</dbReference>
<dbReference type="FunFam" id="3.40.50.720:FF:000003">
    <property type="entry name" value="S-(hydroxymethyl)glutathione dehydrogenase"/>
    <property type="match status" value="1"/>
</dbReference>
<dbReference type="STRING" id="1420583.V473_08555"/>
<accession>A0A0J8AVF8</accession>
<dbReference type="Pfam" id="PF08240">
    <property type="entry name" value="ADH_N"/>
    <property type="match status" value="1"/>
</dbReference>
<keyword evidence="3 6" id="KW-0862">Zinc</keyword>
<dbReference type="GO" id="GO:0051903">
    <property type="term" value="F:S-(hydroxymethyl)glutathione dehydrogenase [NAD(P)+] activity"/>
    <property type="evidence" value="ECO:0007669"/>
    <property type="project" value="TreeGrafter"/>
</dbReference>
<evidence type="ECO:0000256" key="4">
    <source>
        <dbReference type="ARBA" id="ARBA00023002"/>
    </source>
</evidence>
<dbReference type="InterPro" id="IPR013149">
    <property type="entry name" value="ADH-like_C"/>
</dbReference>
<protein>
    <submittedName>
        <fullName evidence="8">Aryl-alcohol dehydrogenase</fullName>
    </submittedName>
</protein>
<evidence type="ECO:0000313" key="8">
    <source>
        <dbReference type="EMBL" id="KMS58190.1"/>
    </source>
</evidence>
<dbReference type="InterPro" id="IPR002328">
    <property type="entry name" value="ADH_Zn_CS"/>
</dbReference>
<dbReference type="PANTHER" id="PTHR43880">
    <property type="entry name" value="ALCOHOL DEHYDROGENASE"/>
    <property type="match status" value="1"/>
</dbReference>
<dbReference type="SMART" id="SM00829">
    <property type="entry name" value="PKS_ER"/>
    <property type="match status" value="1"/>
</dbReference>
<evidence type="ECO:0000313" key="9">
    <source>
        <dbReference type="Proteomes" id="UP000052232"/>
    </source>
</evidence>
<comment type="similarity">
    <text evidence="6">Belongs to the zinc-containing alcohol dehydrogenase family.</text>
</comment>
<dbReference type="InterPro" id="IPR011032">
    <property type="entry name" value="GroES-like_sf"/>
</dbReference>
<dbReference type="GO" id="GO:0046294">
    <property type="term" value="P:formaldehyde catabolic process"/>
    <property type="evidence" value="ECO:0007669"/>
    <property type="project" value="TreeGrafter"/>
</dbReference>
<dbReference type="PATRIC" id="fig|1420583.3.peg.1719"/>